<gene>
    <name evidence="2" type="ORF">L2Y54_15750</name>
</gene>
<accession>A0ABY3SV64</accession>
<dbReference type="SUPFAM" id="SSF69572">
    <property type="entry name" value="Activating enzymes of the ubiquitin-like proteins"/>
    <property type="match status" value="1"/>
</dbReference>
<reference evidence="2" key="1">
    <citation type="journal article" date="2022" name="Microorganisms">
        <title>Two New Species of Filamentous Sulfur Bacteria of the Genus Thiothrix, Thiothrix winogradskyi sp. nov. and 'Candidatus Thiothrix sulfatifontis' sp. nov.</title>
        <authorList>
            <person name="Ravin N.V."/>
            <person name="Rossetti S."/>
            <person name="Beletsky A.V."/>
            <person name="Kadnikov V.V."/>
            <person name="Rudenko T.S."/>
            <person name="Smolyakov D.D."/>
            <person name="Moskvitina M.I."/>
            <person name="Gureeva M.V."/>
            <person name="Mardanov A.V."/>
            <person name="Grabovich M.Y."/>
        </authorList>
    </citation>
    <scope>NUCLEOTIDE SEQUENCE</scope>
    <source>
        <strain evidence="2">CT3</strain>
    </source>
</reference>
<dbReference type="InterPro" id="IPR000594">
    <property type="entry name" value="ThiF_NAD_FAD-bd"/>
</dbReference>
<keyword evidence="3" id="KW-1185">Reference proteome</keyword>
<protein>
    <submittedName>
        <fullName evidence="2">tRNA threonylcarbamoyladenosine dehydratase</fullName>
    </submittedName>
</protein>
<dbReference type="Pfam" id="PF00899">
    <property type="entry name" value="ThiF"/>
    <property type="match status" value="1"/>
</dbReference>
<evidence type="ECO:0000259" key="1">
    <source>
        <dbReference type="Pfam" id="PF00899"/>
    </source>
</evidence>
<sequence>MKNTPPSPTLPPQGVKGEGVDVSRRFGGIIRTYGEAAFDRFTAAHVCVIGVGGVGSWAVEALARSGIGTLTLIDLDNVAESNINRQLPALGSTIGRAKIAVLQERCLDINSACQLHLVEDFIDKDNLANLIKPEFDYVLDCIDNARTKAALIAYCRRNKIRLITAGGAGGQKDPTKIRLTDLTKTLQDPLLSKVRKELRQHYGFSSNPKRRFDVPAVWSEEAMTLPERTEGASACDLSCAGGIGSVTTVTASFAFIAVSHVLGKLAATSLAT</sequence>
<dbReference type="CDD" id="cd00755">
    <property type="entry name" value="YgdL_like"/>
    <property type="match status" value="1"/>
</dbReference>
<dbReference type="Gene3D" id="3.40.50.720">
    <property type="entry name" value="NAD(P)-binding Rossmann-like Domain"/>
    <property type="match status" value="1"/>
</dbReference>
<organism evidence="2 3">
    <name type="scientific">Thiothrix winogradskyi</name>
    <dbReference type="NCBI Taxonomy" id="96472"/>
    <lineage>
        <taxon>Bacteria</taxon>
        <taxon>Pseudomonadati</taxon>
        <taxon>Pseudomonadota</taxon>
        <taxon>Gammaproteobacteria</taxon>
        <taxon>Thiotrichales</taxon>
        <taxon>Thiotrichaceae</taxon>
        <taxon>Thiothrix</taxon>
    </lineage>
</organism>
<evidence type="ECO:0000313" key="3">
    <source>
        <dbReference type="Proteomes" id="UP001054801"/>
    </source>
</evidence>
<dbReference type="InterPro" id="IPR035985">
    <property type="entry name" value="Ubiquitin-activating_enz"/>
</dbReference>
<evidence type="ECO:0000313" key="2">
    <source>
        <dbReference type="EMBL" id="UJS23387.1"/>
    </source>
</evidence>
<dbReference type="EMBL" id="CP091244">
    <property type="protein sequence ID" value="UJS23387.1"/>
    <property type="molecule type" value="Genomic_DNA"/>
</dbReference>
<name>A0ABY3SV64_9GAMM</name>
<dbReference type="InterPro" id="IPR045886">
    <property type="entry name" value="ThiF/MoeB/HesA"/>
</dbReference>
<proteinExistence type="predicted"/>
<feature type="domain" description="THIF-type NAD/FAD binding fold" evidence="1">
    <location>
        <begin position="31"/>
        <end position="262"/>
    </location>
</feature>
<dbReference type="PANTHER" id="PTHR43267">
    <property type="entry name" value="TRNA THREONYLCARBAMOYLADENOSINE DEHYDRATASE"/>
    <property type="match status" value="1"/>
</dbReference>
<dbReference type="Proteomes" id="UP001054801">
    <property type="component" value="Chromosome"/>
</dbReference>
<dbReference type="PANTHER" id="PTHR43267:SF1">
    <property type="entry name" value="TRNA THREONYLCARBAMOYLADENOSINE DEHYDRATASE"/>
    <property type="match status" value="1"/>
</dbReference>